<organism evidence="1 2">
    <name type="scientific">Rhizorhabdus wittichii</name>
    <dbReference type="NCBI Taxonomy" id="160791"/>
    <lineage>
        <taxon>Bacteria</taxon>
        <taxon>Pseudomonadati</taxon>
        <taxon>Pseudomonadota</taxon>
        <taxon>Alphaproteobacteria</taxon>
        <taxon>Sphingomonadales</taxon>
        <taxon>Sphingomonadaceae</taxon>
        <taxon>Rhizorhabdus</taxon>
    </lineage>
</organism>
<dbReference type="EMBL" id="CP059319">
    <property type="protein sequence ID" value="QTH21981.1"/>
    <property type="molecule type" value="Genomic_DNA"/>
</dbReference>
<evidence type="ECO:0000313" key="1">
    <source>
        <dbReference type="EMBL" id="QTH21981.1"/>
    </source>
</evidence>
<dbReference type="RefSeq" id="WP_208633004.1">
    <property type="nucleotide sequence ID" value="NZ_CP059319.1"/>
</dbReference>
<dbReference type="AlphaFoldDB" id="A0A975D361"/>
<accession>A0A975D361</accession>
<protein>
    <submittedName>
        <fullName evidence="1">Uncharacterized protein</fullName>
    </submittedName>
</protein>
<dbReference type="Proteomes" id="UP000664914">
    <property type="component" value="Chromosome"/>
</dbReference>
<name>A0A975D361_9SPHN</name>
<proteinExistence type="predicted"/>
<evidence type="ECO:0000313" key="2">
    <source>
        <dbReference type="Proteomes" id="UP000664914"/>
    </source>
</evidence>
<gene>
    <name evidence="1" type="ORF">HRJ34_00105</name>
</gene>
<reference evidence="1" key="1">
    <citation type="submission" date="2020-07" db="EMBL/GenBank/DDBJ databases">
        <authorList>
            <person name="Camacho E."/>
        </authorList>
    </citation>
    <scope>NUCLEOTIDE SEQUENCE</scope>
    <source>
        <strain evidence="1">MPO218</strain>
    </source>
</reference>
<reference evidence="1" key="2">
    <citation type="submission" date="2021-04" db="EMBL/GenBank/DDBJ databases">
        <title>Isolation and genomic analysis of the ibuprofen-degrading bacterium Sphingomonas strain MPO218.</title>
        <authorList>
            <person name="Aulestia M."/>
            <person name="Flores A."/>
            <person name="Mangas E.L."/>
            <person name="Perez-Pulido A.J."/>
            <person name="Santero E."/>
            <person name="Camacho E.M."/>
        </authorList>
    </citation>
    <scope>NUCLEOTIDE SEQUENCE</scope>
    <source>
        <strain evidence="1">MPO218</strain>
    </source>
</reference>
<sequence>MPPPLARFATLGQEPDPAHARKAAHEAYHAHGIVLINPEWLTGWADRKQLEILAEKLFGKRKVDNGQG</sequence>